<evidence type="ECO:0000256" key="2">
    <source>
        <dbReference type="ARBA" id="ARBA00022692"/>
    </source>
</evidence>
<evidence type="ECO:0000256" key="3">
    <source>
        <dbReference type="ARBA" id="ARBA00022989"/>
    </source>
</evidence>
<evidence type="ECO:0000313" key="7">
    <source>
        <dbReference type="Proteomes" id="UP001049176"/>
    </source>
</evidence>
<evidence type="ECO:0000256" key="4">
    <source>
        <dbReference type="ARBA" id="ARBA00023136"/>
    </source>
</evidence>
<proteinExistence type="predicted"/>
<dbReference type="GO" id="GO:0004364">
    <property type="term" value="F:glutathione transferase activity"/>
    <property type="evidence" value="ECO:0007669"/>
    <property type="project" value="TreeGrafter"/>
</dbReference>
<dbReference type="GO" id="GO:0016020">
    <property type="term" value="C:membrane"/>
    <property type="evidence" value="ECO:0007669"/>
    <property type="project" value="UniProtKB-SubCell"/>
</dbReference>
<dbReference type="GO" id="GO:0004602">
    <property type="term" value="F:glutathione peroxidase activity"/>
    <property type="evidence" value="ECO:0007669"/>
    <property type="project" value="TreeGrafter"/>
</dbReference>
<dbReference type="Proteomes" id="UP001049176">
    <property type="component" value="Chromosome 9"/>
</dbReference>
<dbReference type="Pfam" id="PF01124">
    <property type="entry name" value="MAPEG"/>
    <property type="match status" value="1"/>
</dbReference>
<keyword evidence="4 5" id="KW-0472">Membrane</keyword>
<protein>
    <recommendedName>
        <fullName evidence="8">Membrane-associated proteins in eicosanoid and glutathione metabolism</fullName>
    </recommendedName>
</protein>
<accession>A0A9P7UN74</accession>
<feature type="transmembrane region" description="Helical" evidence="5">
    <location>
        <begin position="130"/>
        <end position="152"/>
    </location>
</feature>
<dbReference type="AlphaFoldDB" id="A0A9P7UN74"/>
<evidence type="ECO:0008006" key="8">
    <source>
        <dbReference type="Google" id="ProtNLM"/>
    </source>
</evidence>
<dbReference type="KEGG" id="more:E1B28_013628"/>
<organism evidence="6 7">
    <name type="scientific">Marasmius oreades</name>
    <name type="common">fairy-ring Marasmius</name>
    <dbReference type="NCBI Taxonomy" id="181124"/>
    <lineage>
        <taxon>Eukaryota</taxon>
        <taxon>Fungi</taxon>
        <taxon>Dikarya</taxon>
        <taxon>Basidiomycota</taxon>
        <taxon>Agaricomycotina</taxon>
        <taxon>Agaricomycetes</taxon>
        <taxon>Agaricomycetidae</taxon>
        <taxon>Agaricales</taxon>
        <taxon>Marasmiineae</taxon>
        <taxon>Marasmiaceae</taxon>
        <taxon>Marasmius</taxon>
    </lineage>
</organism>
<feature type="transmembrane region" description="Helical" evidence="5">
    <location>
        <begin position="12"/>
        <end position="29"/>
    </location>
</feature>
<dbReference type="GeneID" id="66082703"/>
<reference evidence="6" key="1">
    <citation type="journal article" date="2021" name="Genome Biol. Evol.">
        <title>The assembled and annotated genome of the fairy-ring fungus Marasmius oreades.</title>
        <authorList>
            <person name="Hiltunen M."/>
            <person name="Ament-Velasquez S.L."/>
            <person name="Johannesson H."/>
        </authorList>
    </citation>
    <scope>NUCLEOTIDE SEQUENCE</scope>
    <source>
        <strain evidence="6">03SP1</strain>
    </source>
</reference>
<dbReference type="RefSeq" id="XP_043004151.1">
    <property type="nucleotide sequence ID" value="XM_043158796.1"/>
</dbReference>
<comment type="subcellular location">
    <subcellularLocation>
        <location evidence="1">Membrane</location>
        <topology evidence="1">Multi-pass membrane protein</topology>
    </subcellularLocation>
</comment>
<name>A0A9P7UN74_9AGAR</name>
<dbReference type="PANTHER" id="PTHR10250:SF26">
    <property type="entry name" value="GLUTATHIONE S-TRANSFERASE 3, MITOCHONDRIAL"/>
    <property type="match status" value="1"/>
</dbReference>
<dbReference type="OrthoDB" id="410651at2759"/>
<dbReference type="GO" id="GO:0005783">
    <property type="term" value="C:endoplasmic reticulum"/>
    <property type="evidence" value="ECO:0007669"/>
    <property type="project" value="TreeGrafter"/>
</dbReference>
<keyword evidence="3 5" id="KW-1133">Transmembrane helix</keyword>
<dbReference type="PANTHER" id="PTHR10250">
    <property type="entry name" value="MICROSOMAL GLUTATHIONE S-TRANSFERASE"/>
    <property type="match status" value="1"/>
</dbReference>
<keyword evidence="7" id="KW-1185">Reference proteome</keyword>
<comment type="caution">
    <text evidence="6">The sequence shown here is derived from an EMBL/GenBank/DDBJ whole genome shotgun (WGS) entry which is preliminary data.</text>
</comment>
<dbReference type="InterPro" id="IPR023352">
    <property type="entry name" value="MAPEG-like_dom_sf"/>
</dbReference>
<evidence type="ECO:0000256" key="1">
    <source>
        <dbReference type="ARBA" id="ARBA00004141"/>
    </source>
</evidence>
<evidence type="ECO:0000313" key="6">
    <source>
        <dbReference type="EMBL" id="KAG7087680.1"/>
    </source>
</evidence>
<dbReference type="EMBL" id="CM032189">
    <property type="protein sequence ID" value="KAG7087680.1"/>
    <property type="molecule type" value="Genomic_DNA"/>
</dbReference>
<dbReference type="Gene3D" id="1.20.120.550">
    <property type="entry name" value="Membrane associated eicosanoid/glutathione metabolism-like domain"/>
    <property type="match status" value="1"/>
</dbReference>
<dbReference type="GO" id="GO:0005635">
    <property type="term" value="C:nuclear envelope"/>
    <property type="evidence" value="ECO:0007669"/>
    <property type="project" value="TreeGrafter"/>
</dbReference>
<dbReference type="InterPro" id="IPR001129">
    <property type="entry name" value="Membr-assoc_MAPEG"/>
</dbReference>
<evidence type="ECO:0000256" key="5">
    <source>
        <dbReference type="SAM" id="Phobius"/>
    </source>
</evidence>
<dbReference type="SUPFAM" id="SSF161084">
    <property type="entry name" value="MAPEG domain-like"/>
    <property type="match status" value="1"/>
</dbReference>
<sequence>MATAISLQIPEGLPLVGASLLSTIILLTYQASKVGRARKAANVQYPQMYAEKAEESASLEARKFNCAQRAHQNTLESLPIVYLSTVLTAIKYPKLAAGLLAGWSVSRFIFTRGYATGDPQKRANGARFSFIFQFGLYGASFAVVGSGLRTYLGV</sequence>
<dbReference type="InterPro" id="IPR050997">
    <property type="entry name" value="MAPEG"/>
</dbReference>
<keyword evidence="2 5" id="KW-0812">Transmembrane</keyword>
<gene>
    <name evidence="6" type="ORF">E1B28_013628</name>
</gene>